<feature type="compositionally biased region" description="Polar residues" evidence="1">
    <location>
        <begin position="638"/>
        <end position="648"/>
    </location>
</feature>
<dbReference type="PANTHER" id="PTHR31115:SF8">
    <property type="match status" value="1"/>
</dbReference>
<comment type="caution">
    <text evidence="2">The sequence shown here is derived from an EMBL/GenBank/DDBJ whole genome shotgun (WGS) entry which is preliminary data.</text>
</comment>
<evidence type="ECO:0000313" key="2">
    <source>
        <dbReference type="EMBL" id="GEU85647.1"/>
    </source>
</evidence>
<accession>A0A6L2NJ71</accession>
<feature type="non-terminal residue" evidence="2">
    <location>
        <position position="854"/>
    </location>
</feature>
<sequence length="854" mass="95493">MTGAKFDIKKFDETSDYTHRHGCEVLPTDMKVEAKAELNKKAHRIHIGQGKSQDQSLKVEDSSATIVNLRGADWIMDSGGSYHMTPKLDLCFEFLECDGLLLGDKRECKIRGIGKEPQSRFDRLMSPALDFVKQTCQQDAKRNNEMAPILQRIMQDDEEFKRGCLGIKRVGYKILVSSQRGKLYSFDKVSQQACWSREIDILPPFSNARYMVDPSFIIMYSDSVTELSIHALCSSFENNGYRLIRSDGARSIDKPVVPKPMEYGFPPEGKYAVKWSAGNDGILIDHQLGIDVLCIEWHESDDASVHNLVNYIRHIINANANVMKKQHHTTSFGMKGKNMDFTRAISELLEAKNCTLRATIEKIDHNVLGKTHDSKSKFPSQFIDVMTDKYGHLLDQDGKSVEKLHNTDNAYKIVQWHHLLLSTSVIVIGDYKRLASAALCASDDLPLGLLKGKLPSTSPEDLKRFKAGLRESTIKARGLKKGGNGVPNKRTRTSMVDQKVCVFTLDPLEFNLMGFICFDTSLIICLKLLADVHPNTPARSSGYVERDRKAVRLPNDNALQGADRALPVGVHPRNLPVARSRTYDPYEFRLGVAKGGTVSGKLMSSPRRQLLEVHDQYVVPKLSQVQRTNFSGGLESPHGTSKNTGAIGSTNRKRSQSTQSSSPPVVQWGDRRPHTIPRTARRTKLVVPGVSSNAEVPASSNSDITVSEKGHGSRRRYLGNSLKKFKSKGSSTLLESEESRAAEIRSRDTGSLEVQKMSTLVLPTRNNKFLNENELIPGVVHCPFWRLMDQLFRLVSDAAMAYVKKERLLIALISEEDNNADLKVSVYVSSFDPETNVESDAVNRRPLQNFELDG</sequence>
<dbReference type="AlphaFoldDB" id="A0A6L2NJ71"/>
<feature type="region of interest" description="Disordered" evidence="1">
    <location>
        <begin position="629"/>
        <end position="712"/>
    </location>
</feature>
<feature type="compositionally biased region" description="Polar residues" evidence="1">
    <location>
        <begin position="690"/>
        <end position="705"/>
    </location>
</feature>
<dbReference type="PANTHER" id="PTHR31115">
    <property type="entry name" value="OS05G0107300 PROTEIN"/>
    <property type="match status" value="1"/>
</dbReference>
<gene>
    <name evidence="2" type="ORF">Tci_057625</name>
</gene>
<proteinExistence type="predicted"/>
<name>A0A6L2NJ71_TANCI</name>
<organism evidence="2">
    <name type="scientific">Tanacetum cinerariifolium</name>
    <name type="common">Dalmatian daisy</name>
    <name type="synonym">Chrysanthemum cinerariifolium</name>
    <dbReference type="NCBI Taxonomy" id="118510"/>
    <lineage>
        <taxon>Eukaryota</taxon>
        <taxon>Viridiplantae</taxon>
        <taxon>Streptophyta</taxon>
        <taxon>Embryophyta</taxon>
        <taxon>Tracheophyta</taxon>
        <taxon>Spermatophyta</taxon>
        <taxon>Magnoliopsida</taxon>
        <taxon>eudicotyledons</taxon>
        <taxon>Gunneridae</taxon>
        <taxon>Pentapetalae</taxon>
        <taxon>asterids</taxon>
        <taxon>campanulids</taxon>
        <taxon>Asterales</taxon>
        <taxon>Asteraceae</taxon>
        <taxon>Asteroideae</taxon>
        <taxon>Anthemideae</taxon>
        <taxon>Anthemidinae</taxon>
        <taxon>Tanacetum</taxon>
    </lineage>
</organism>
<evidence type="ECO:0000256" key="1">
    <source>
        <dbReference type="SAM" id="MobiDB-lite"/>
    </source>
</evidence>
<protein>
    <submittedName>
        <fullName evidence="2">Uncharacterized protein</fullName>
    </submittedName>
</protein>
<reference evidence="2" key="1">
    <citation type="journal article" date="2019" name="Sci. Rep.">
        <title>Draft genome of Tanacetum cinerariifolium, the natural source of mosquito coil.</title>
        <authorList>
            <person name="Yamashiro T."/>
            <person name="Shiraishi A."/>
            <person name="Satake H."/>
            <person name="Nakayama K."/>
        </authorList>
    </citation>
    <scope>NUCLEOTIDE SEQUENCE</scope>
</reference>
<dbReference type="EMBL" id="BKCJ010009151">
    <property type="protein sequence ID" value="GEU85647.1"/>
    <property type="molecule type" value="Genomic_DNA"/>
</dbReference>